<proteinExistence type="predicted"/>
<sequence length="416" mass="44442">MTETWKWKYPALLLFGVGVSNIGGWIYFIALNLIVLDMTQSALAVSLLYLIRPLAGIAANSWSGSFVDRIDKRNLMTALDFLRAGLIVLLPLYASVWYMYALVFLIHMAGAVFGPASMAYTTMLIPEEHRPRFQSMNALIGSGAFLIGPAAAGLLFLLGTPVFAIYINAAAMAVSGLVTLLLPGLEDVSNKNAENDGERGVSWAVIKRDWAEVLRFYRGNASIFVICFLFSGVMMVMASAVDSLEAAFARTVLGLSEAEYGVLVSLSGAGIMAGAGLNALMAKRSSVPWLIGGGVLGVCGGYLVYACSAAFLPAACGFFVLAFFMAFAKTGFAVFYQKHVPVELMGRVGSVNGMIESALIMIMTIAFGLAAHLIAIQTAVIVGVMIMLALGLALSVCVWKASKRSFSQSRPEALQR</sequence>
<keyword evidence="2" id="KW-0813">Transport</keyword>
<dbReference type="SUPFAM" id="SSF103473">
    <property type="entry name" value="MFS general substrate transporter"/>
    <property type="match status" value="1"/>
</dbReference>
<feature type="transmembrane region" description="Helical" evidence="7">
    <location>
        <begin position="42"/>
        <end position="63"/>
    </location>
</feature>
<dbReference type="InterPro" id="IPR011701">
    <property type="entry name" value="MFS"/>
</dbReference>
<feature type="transmembrane region" description="Helical" evidence="7">
    <location>
        <begin position="12"/>
        <end position="36"/>
    </location>
</feature>
<dbReference type="GO" id="GO:0005886">
    <property type="term" value="C:plasma membrane"/>
    <property type="evidence" value="ECO:0007669"/>
    <property type="project" value="UniProtKB-SubCell"/>
</dbReference>
<feature type="transmembrane region" description="Helical" evidence="7">
    <location>
        <begin position="287"/>
        <end position="305"/>
    </location>
</feature>
<comment type="caution">
    <text evidence="8">The sequence shown here is derived from an EMBL/GenBank/DDBJ whole genome shotgun (WGS) entry which is preliminary data.</text>
</comment>
<evidence type="ECO:0000256" key="5">
    <source>
        <dbReference type="ARBA" id="ARBA00022989"/>
    </source>
</evidence>
<feature type="transmembrane region" description="Helical" evidence="7">
    <location>
        <begin position="260"/>
        <end position="280"/>
    </location>
</feature>
<dbReference type="PRINTS" id="PR01988">
    <property type="entry name" value="EXPORTERBACE"/>
</dbReference>
<keyword evidence="5 7" id="KW-1133">Transmembrane helix</keyword>
<dbReference type="Gene3D" id="1.20.1250.20">
    <property type="entry name" value="MFS general substrate transporter like domains"/>
    <property type="match status" value="1"/>
</dbReference>
<keyword evidence="6 7" id="KW-0472">Membrane</keyword>
<dbReference type="RefSeq" id="WP_119602362.1">
    <property type="nucleotide sequence ID" value="NZ_QXQA01000018.1"/>
</dbReference>
<feature type="transmembrane region" description="Helical" evidence="7">
    <location>
        <begin position="100"/>
        <end position="125"/>
    </location>
</feature>
<feature type="transmembrane region" description="Helical" evidence="7">
    <location>
        <begin position="381"/>
        <end position="401"/>
    </location>
</feature>
<keyword evidence="9" id="KW-1185">Reference proteome</keyword>
<reference evidence="8 9" key="1">
    <citation type="submission" date="2018-09" db="EMBL/GenBank/DDBJ databases">
        <title>Paenibacillus aracenensis nov. sp. isolated from a cave in southern Spain.</title>
        <authorList>
            <person name="Jurado V."/>
            <person name="Gutierrez-Patricio S."/>
            <person name="Gonzalez-Pimentel J.L."/>
            <person name="Miller A.Z."/>
            <person name="Laiz L."/>
            <person name="Saiz-Jimenez C."/>
        </authorList>
    </citation>
    <scope>NUCLEOTIDE SEQUENCE [LARGE SCALE GENOMIC DNA]</scope>
    <source>
        <strain evidence="8 9">DSM 22867</strain>
    </source>
</reference>
<evidence type="ECO:0000256" key="2">
    <source>
        <dbReference type="ARBA" id="ARBA00022448"/>
    </source>
</evidence>
<dbReference type="OrthoDB" id="2156306at2"/>
<evidence type="ECO:0000256" key="1">
    <source>
        <dbReference type="ARBA" id="ARBA00004651"/>
    </source>
</evidence>
<protein>
    <submittedName>
        <fullName evidence="8">MFS transporter</fullName>
    </submittedName>
</protein>
<evidence type="ECO:0000256" key="7">
    <source>
        <dbReference type="SAM" id="Phobius"/>
    </source>
</evidence>
<name>A0A3A1UMD9_9BACL</name>
<evidence type="ECO:0000313" key="8">
    <source>
        <dbReference type="EMBL" id="RIX49320.1"/>
    </source>
</evidence>
<comment type="subcellular location">
    <subcellularLocation>
        <location evidence="1">Cell membrane</location>
        <topology evidence="1">Multi-pass membrane protein</topology>
    </subcellularLocation>
</comment>
<dbReference type="PANTHER" id="PTHR43266">
    <property type="entry name" value="MACROLIDE-EFFLUX PROTEIN"/>
    <property type="match status" value="1"/>
</dbReference>
<feature type="transmembrane region" description="Helical" evidence="7">
    <location>
        <begin position="163"/>
        <end position="182"/>
    </location>
</feature>
<dbReference type="InterPro" id="IPR036259">
    <property type="entry name" value="MFS_trans_sf"/>
</dbReference>
<feature type="transmembrane region" description="Helical" evidence="7">
    <location>
        <begin position="221"/>
        <end position="240"/>
    </location>
</feature>
<accession>A0A3A1UMD9</accession>
<dbReference type="GO" id="GO:0022857">
    <property type="term" value="F:transmembrane transporter activity"/>
    <property type="evidence" value="ECO:0007669"/>
    <property type="project" value="InterPro"/>
</dbReference>
<dbReference type="CDD" id="cd06173">
    <property type="entry name" value="MFS_MefA_like"/>
    <property type="match status" value="1"/>
</dbReference>
<dbReference type="InterPro" id="IPR022324">
    <property type="entry name" value="Bacilysin_exporter_BacE_put"/>
</dbReference>
<dbReference type="Pfam" id="PF07690">
    <property type="entry name" value="MFS_1"/>
    <property type="match status" value="1"/>
</dbReference>
<evidence type="ECO:0000256" key="4">
    <source>
        <dbReference type="ARBA" id="ARBA00022692"/>
    </source>
</evidence>
<feature type="transmembrane region" description="Helical" evidence="7">
    <location>
        <begin position="311"/>
        <end position="336"/>
    </location>
</feature>
<dbReference type="PANTHER" id="PTHR43266:SF2">
    <property type="entry name" value="MAJOR FACILITATOR SUPERFAMILY (MFS) PROFILE DOMAIN-CONTAINING PROTEIN"/>
    <property type="match status" value="1"/>
</dbReference>
<feature type="transmembrane region" description="Helical" evidence="7">
    <location>
        <begin position="357"/>
        <end position="375"/>
    </location>
</feature>
<keyword evidence="3" id="KW-1003">Cell membrane</keyword>
<organism evidence="8 9">
    <name type="scientific">Paenibacillus nanensis</name>
    <dbReference type="NCBI Taxonomy" id="393251"/>
    <lineage>
        <taxon>Bacteria</taxon>
        <taxon>Bacillati</taxon>
        <taxon>Bacillota</taxon>
        <taxon>Bacilli</taxon>
        <taxon>Bacillales</taxon>
        <taxon>Paenibacillaceae</taxon>
        <taxon>Paenibacillus</taxon>
    </lineage>
</organism>
<evidence type="ECO:0000256" key="6">
    <source>
        <dbReference type="ARBA" id="ARBA00023136"/>
    </source>
</evidence>
<dbReference type="AlphaFoldDB" id="A0A3A1UMD9"/>
<dbReference type="Proteomes" id="UP000266482">
    <property type="component" value="Unassembled WGS sequence"/>
</dbReference>
<feature type="transmembrane region" description="Helical" evidence="7">
    <location>
        <begin position="137"/>
        <end position="157"/>
    </location>
</feature>
<dbReference type="EMBL" id="QXQA01000018">
    <property type="protein sequence ID" value="RIX49320.1"/>
    <property type="molecule type" value="Genomic_DNA"/>
</dbReference>
<evidence type="ECO:0000313" key="9">
    <source>
        <dbReference type="Proteomes" id="UP000266482"/>
    </source>
</evidence>
<keyword evidence="4 7" id="KW-0812">Transmembrane</keyword>
<gene>
    <name evidence="8" type="ORF">D3P08_22435</name>
</gene>
<evidence type="ECO:0000256" key="3">
    <source>
        <dbReference type="ARBA" id="ARBA00022475"/>
    </source>
</evidence>
<feature type="transmembrane region" description="Helical" evidence="7">
    <location>
        <begin position="75"/>
        <end position="94"/>
    </location>
</feature>